<keyword evidence="2" id="KW-0238">DNA-binding</keyword>
<evidence type="ECO:0000256" key="1">
    <source>
        <dbReference type="ARBA" id="ARBA00023015"/>
    </source>
</evidence>
<dbReference type="SMART" id="SM00354">
    <property type="entry name" value="HTH_LACI"/>
    <property type="match status" value="1"/>
</dbReference>
<dbReference type="InterPro" id="IPR046335">
    <property type="entry name" value="LacI/GalR-like_sensor"/>
</dbReference>
<dbReference type="SUPFAM" id="SSF53822">
    <property type="entry name" value="Periplasmic binding protein-like I"/>
    <property type="match status" value="1"/>
</dbReference>
<dbReference type="EMBL" id="CP001819">
    <property type="protein sequence ID" value="ACZ21362.1"/>
    <property type="molecule type" value="Genomic_DNA"/>
</dbReference>
<evidence type="ECO:0000256" key="3">
    <source>
        <dbReference type="ARBA" id="ARBA00023163"/>
    </source>
</evidence>
<sequence length="330" mass="34975">MTGQERRVTIDDVARLAGVSKATVSRHLNGKSWVSPDATRAVGEAIEALGYVPNGSAQKLAKQRTDYVGCVFSEPMLSLSENPVFAVLLQDITRELSVSGRSTVLLFAQTPEEEERVLHYARARHVDGIIIMTPVAGSRLLTELVRTGFPTVTTGPVSDDPDWPVPYAGVDDAMGSTQAVEHLLETGRRAIGVVSGPLRTPGAHTRLQAAVDALDGAPAERVEEAAAFTVAAGYEAARVLLERCPDLDALYVASDVLAIGAADYLQRSGRRIPEDVALVGFDNVATNPPLTTVAPVGSGTSPAALITDLLDGKTVRSVLNPTMLVRRTST</sequence>
<reference evidence="5 6" key="1">
    <citation type="journal article" date="2009" name="Stand. Genomic Sci.">
        <title>Complete genome sequence of Sanguibacter keddieii type strain (ST-74).</title>
        <authorList>
            <person name="Ivanova N."/>
            <person name="Sikorski J."/>
            <person name="Sims D."/>
            <person name="Brettin T."/>
            <person name="Detter J.C."/>
            <person name="Han C."/>
            <person name="Lapidus A."/>
            <person name="Copeland A."/>
            <person name="Glavina Del Rio T."/>
            <person name="Nolan M."/>
            <person name="Chen F."/>
            <person name="Lucas S."/>
            <person name="Tice H."/>
            <person name="Cheng J.F."/>
            <person name="Bruce D."/>
            <person name="Goodwin L."/>
            <person name="Pitluck S."/>
            <person name="Pati A."/>
            <person name="Mavromatis K."/>
            <person name="Chen A."/>
            <person name="Palaniappan K."/>
            <person name="D'haeseleer P."/>
            <person name="Chain P."/>
            <person name="Bristow J."/>
            <person name="Eisen J.A."/>
            <person name="Markowitz V."/>
            <person name="Hugenholtz P."/>
            <person name="Goker M."/>
            <person name="Pukall R."/>
            <person name="Klenk H.P."/>
            <person name="Kyrpides N.C."/>
        </authorList>
    </citation>
    <scope>NUCLEOTIDE SEQUENCE [LARGE SCALE GENOMIC DNA]</scope>
    <source>
        <strain evidence="6">ATCC 51767 / DSM 10542 / NCFB 3025 / ST-74</strain>
    </source>
</reference>
<dbReference type="AlphaFoldDB" id="D1BF66"/>
<dbReference type="PRINTS" id="PR00036">
    <property type="entry name" value="HTHLACI"/>
</dbReference>
<name>D1BF66_SANKS</name>
<dbReference type="HOGENOM" id="CLU_037628_6_2_11"/>
<dbReference type="InterPro" id="IPR028082">
    <property type="entry name" value="Peripla_BP_I"/>
</dbReference>
<organism evidence="5 6">
    <name type="scientific">Sanguibacter keddieii (strain ATCC 51767 / DSM 10542 / NCFB 3025 / ST-74)</name>
    <dbReference type="NCBI Taxonomy" id="446469"/>
    <lineage>
        <taxon>Bacteria</taxon>
        <taxon>Bacillati</taxon>
        <taxon>Actinomycetota</taxon>
        <taxon>Actinomycetes</taxon>
        <taxon>Micrococcales</taxon>
        <taxon>Sanguibacteraceae</taxon>
        <taxon>Sanguibacter</taxon>
    </lineage>
</organism>
<keyword evidence="6" id="KW-1185">Reference proteome</keyword>
<accession>D1BF66</accession>
<dbReference type="GO" id="GO:0003700">
    <property type="term" value="F:DNA-binding transcription factor activity"/>
    <property type="evidence" value="ECO:0007669"/>
    <property type="project" value="TreeGrafter"/>
</dbReference>
<dbReference type="InterPro" id="IPR000843">
    <property type="entry name" value="HTH_LacI"/>
</dbReference>
<evidence type="ECO:0000313" key="5">
    <source>
        <dbReference type="EMBL" id="ACZ21362.1"/>
    </source>
</evidence>
<evidence type="ECO:0000259" key="4">
    <source>
        <dbReference type="PROSITE" id="PS50932"/>
    </source>
</evidence>
<dbReference type="Pfam" id="PF13377">
    <property type="entry name" value="Peripla_BP_3"/>
    <property type="match status" value="1"/>
</dbReference>
<dbReference type="PANTHER" id="PTHR30146:SF109">
    <property type="entry name" value="HTH-TYPE TRANSCRIPTIONAL REGULATOR GALS"/>
    <property type="match status" value="1"/>
</dbReference>
<dbReference type="PANTHER" id="PTHR30146">
    <property type="entry name" value="LACI-RELATED TRANSCRIPTIONAL REPRESSOR"/>
    <property type="match status" value="1"/>
</dbReference>
<keyword evidence="3" id="KW-0804">Transcription</keyword>
<dbReference type="Pfam" id="PF00356">
    <property type="entry name" value="LacI"/>
    <property type="match status" value="1"/>
</dbReference>
<proteinExistence type="predicted"/>
<feature type="domain" description="HTH lacI-type" evidence="4">
    <location>
        <begin position="8"/>
        <end position="62"/>
    </location>
</feature>
<dbReference type="Gene3D" id="3.40.50.2300">
    <property type="match status" value="2"/>
</dbReference>
<dbReference type="GO" id="GO:0000976">
    <property type="term" value="F:transcription cis-regulatory region binding"/>
    <property type="evidence" value="ECO:0007669"/>
    <property type="project" value="TreeGrafter"/>
</dbReference>
<dbReference type="CDD" id="cd06267">
    <property type="entry name" value="PBP1_LacI_sugar_binding-like"/>
    <property type="match status" value="1"/>
</dbReference>
<keyword evidence="1" id="KW-0805">Transcription regulation</keyword>
<dbReference type="OrthoDB" id="3467214at2"/>
<evidence type="ECO:0000313" key="6">
    <source>
        <dbReference type="Proteomes" id="UP000000322"/>
    </source>
</evidence>
<dbReference type="STRING" id="446469.Sked_14260"/>
<dbReference type="CDD" id="cd01392">
    <property type="entry name" value="HTH_LacI"/>
    <property type="match status" value="1"/>
</dbReference>
<dbReference type="Proteomes" id="UP000000322">
    <property type="component" value="Chromosome"/>
</dbReference>
<dbReference type="Gene3D" id="1.10.260.40">
    <property type="entry name" value="lambda repressor-like DNA-binding domains"/>
    <property type="match status" value="1"/>
</dbReference>
<dbReference type="SUPFAM" id="SSF47413">
    <property type="entry name" value="lambda repressor-like DNA-binding domains"/>
    <property type="match status" value="1"/>
</dbReference>
<dbReference type="KEGG" id="ske:Sked_14260"/>
<gene>
    <name evidence="5" type="ordered locus">Sked_14260</name>
</gene>
<dbReference type="InterPro" id="IPR010982">
    <property type="entry name" value="Lambda_DNA-bd_dom_sf"/>
</dbReference>
<dbReference type="eggNOG" id="COG1609">
    <property type="taxonomic scope" value="Bacteria"/>
</dbReference>
<evidence type="ECO:0000256" key="2">
    <source>
        <dbReference type="ARBA" id="ARBA00023125"/>
    </source>
</evidence>
<dbReference type="PROSITE" id="PS50932">
    <property type="entry name" value="HTH_LACI_2"/>
    <property type="match status" value="1"/>
</dbReference>
<protein>
    <submittedName>
        <fullName evidence="5">Transcriptional regulator</fullName>
    </submittedName>
</protein>